<dbReference type="PANTHER" id="PTHR44167">
    <property type="entry name" value="OVARIAN-SPECIFIC SERINE/THREONINE-PROTEIN KINASE LOK-RELATED"/>
    <property type="match status" value="1"/>
</dbReference>
<reference evidence="2 3" key="1">
    <citation type="journal article" date="2024" name="Pathogens">
        <title>Characterization of a Novel Species of Legionella Isolated from a Healthcare Facility: Legionella resiliens sp. nov.</title>
        <authorList>
            <person name="Cristino S."/>
            <person name="Pascale M.R."/>
            <person name="Marino F."/>
            <person name="Derelitto C."/>
            <person name="Salaris S."/>
            <person name="Orsini M."/>
            <person name="Squarzoni S."/>
            <person name="Grottola A."/>
            <person name="Girolamini L."/>
        </authorList>
    </citation>
    <scope>NUCLEOTIDE SEQUENCE [LARGE SCALE GENOMIC DNA]</scope>
    <source>
        <strain evidence="2 3">8cVS16</strain>
    </source>
</reference>
<dbReference type="SMART" id="SM00220">
    <property type="entry name" value="S_TKc"/>
    <property type="match status" value="1"/>
</dbReference>
<dbReference type="InterPro" id="IPR011009">
    <property type="entry name" value="Kinase-like_dom_sf"/>
</dbReference>
<dbReference type="RefSeq" id="WP_232890932.1">
    <property type="nucleotide sequence ID" value="NZ_JAJSPM010000006.1"/>
</dbReference>
<dbReference type="EMBL" id="JAJTND010000004">
    <property type="protein sequence ID" value="MCE3532782.1"/>
    <property type="molecule type" value="Genomic_DNA"/>
</dbReference>
<dbReference type="InterPro" id="IPR008271">
    <property type="entry name" value="Ser/Thr_kinase_AS"/>
</dbReference>
<evidence type="ECO:0000259" key="1">
    <source>
        <dbReference type="PROSITE" id="PS50011"/>
    </source>
</evidence>
<comment type="caution">
    <text evidence="2">The sequence shown here is derived from an EMBL/GenBank/DDBJ whole genome shotgun (WGS) entry which is preliminary data.</text>
</comment>
<dbReference type="Gene3D" id="1.10.510.10">
    <property type="entry name" value="Transferase(Phosphotransferase) domain 1"/>
    <property type="match status" value="1"/>
</dbReference>
<proteinExistence type="predicted"/>
<accession>A0ABS8X619</accession>
<name>A0ABS8X619_9GAMM</name>
<dbReference type="Proteomes" id="UP001320170">
    <property type="component" value="Unassembled WGS sequence"/>
</dbReference>
<organism evidence="2 3">
    <name type="scientific">Legionella resiliens</name>
    <dbReference type="NCBI Taxonomy" id="2905958"/>
    <lineage>
        <taxon>Bacteria</taxon>
        <taxon>Pseudomonadati</taxon>
        <taxon>Pseudomonadota</taxon>
        <taxon>Gammaproteobacteria</taxon>
        <taxon>Legionellales</taxon>
        <taxon>Legionellaceae</taxon>
        <taxon>Legionella</taxon>
    </lineage>
</organism>
<dbReference type="GO" id="GO:0016301">
    <property type="term" value="F:kinase activity"/>
    <property type="evidence" value="ECO:0007669"/>
    <property type="project" value="UniProtKB-KW"/>
</dbReference>
<protein>
    <submittedName>
        <fullName evidence="2">Protein kinase</fullName>
    </submittedName>
</protein>
<dbReference type="PANTHER" id="PTHR44167:SF24">
    <property type="entry name" value="SERINE_THREONINE-PROTEIN KINASE CHK2"/>
    <property type="match status" value="1"/>
</dbReference>
<dbReference type="PROSITE" id="PS00108">
    <property type="entry name" value="PROTEIN_KINASE_ST"/>
    <property type="match status" value="1"/>
</dbReference>
<keyword evidence="2" id="KW-0808">Transferase</keyword>
<gene>
    <name evidence="2" type="ORF">LXO92_10375</name>
</gene>
<dbReference type="InterPro" id="IPR000719">
    <property type="entry name" value="Prot_kinase_dom"/>
</dbReference>
<keyword evidence="2" id="KW-0418">Kinase</keyword>
<dbReference type="SUPFAM" id="SSF56112">
    <property type="entry name" value="Protein kinase-like (PK-like)"/>
    <property type="match status" value="1"/>
</dbReference>
<sequence length="516" mass="58263">MFKNFFKKPPPKKAPQNIEMPPTLLQQKELMDQNSPLLSDVQIKKIKQNIKQSSSPPPFCLNNTSDVPFRILYDGANIYVLSDIILGEGGEGIMRAGQIIEPTGKSSWLAIKECFSGKELRELVITLISDENMLMENYEPTLRGMYLEKYPDSDYDELSQKELIEFFKNRLLKEVIPETQKKSLEDALKNKTILNDFGIPATVFATDMLVYSTMPLLRGNDLVMLSGAKEANPTAIFDQIMDSAKNNPDDSVQWGPFVTGYARVINNILEQVSEFHRKNYLHRDIKPHNLMLIDTGKVQLIDFGSAVKMQDGVYTANDSTISTPAYTSPEQAKFAQAHPKDDYTFTRADDIYSLGITLQELYAQKVVEVIFKLYPDLEEKFIGIQAALAGLNAPEPKERMHAMDFLSENFQHLVQALEVKQGLIVQHDDNYDKLVGSIDHYRLACYESKSQSSDVSLIIDGTEFSSKFAHDLLMRDLSSETIAKNLLIIKQQYQANPDITADDVITSIDRSSSLTL</sequence>
<dbReference type="PROSITE" id="PS50011">
    <property type="entry name" value="PROTEIN_KINASE_DOM"/>
    <property type="match status" value="1"/>
</dbReference>
<evidence type="ECO:0000313" key="3">
    <source>
        <dbReference type="Proteomes" id="UP001320170"/>
    </source>
</evidence>
<evidence type="ECO:0000313" key="2">
    <source>
        <dbReference type="EMBL" id="MCE3532782.1"/>
    </source>
</evidence>
<dbReference type="Pfam" id="PF00069">
    <property type="entry name" value="Pkinase"/>
    <property type="match status" value="1"/>
</dbReference>
<feature type="domain" description="Protein kinase" evidence="1">
    <location>
        <begin position="80"/>
        <end position="411"/>
    </location>
</feature>
<keyword evidence="3" id="KW-1185">Reference proteome</keyword>